<dbReference type="EMBL" id="FQWB01000009">
    <property type="protein sequence ID" value="SHG97286.1"/>
    <property type="molecule type" value="Genomic_DNA"/>
</dbReference>
<protein>
    <submittedName>
        <fullName evidence="1">Uncharacterized protein</fullName>
    </submittedName>
</protein>
<proteinExistence type="predicted"/>
<reference evidence="2" key="1">
    <citation type="submission" date="2016-11" db="EMBL/GenBank/DDBJ databases">
        <authorList>
            <person name="Varghese N."/>
            <person name="Submissions S."/>
        </authorList>
    </citation>
    <scope>NUCLEOTIDE SEQUENCE [LARGE SCALE GENOMIC DNA]</scope>
    <source>
        <strain evidence="2">DSM 19978</strain>
    </source>
</reference>
<name>A0A1M5P675_9FLAO</name>
<evidence type="ECO:0000313" key="2">
    <source>
        <dbReference type="Proteomes" id="UP000184516"/>
    </source>
</evidence>
<dbReference type="AlphaFoldDB" id="A0A1M5P675"/>
<dbReference type="STRING" id="468056.SAMN05443549_10980"/>
<organism evidence="1 2">
    <name type="scientific">Flavobacterium fluvii</name>
    <dbReference type="NCBI Taxonomy" id="468056"/>
    <lineage>
        <taxon>Bacteria</taxon>
        <taxon>Pseudomonadati</taxon>
        <taxon>Bacteroidota</taxon>
        <taxon>Flavobacteriia</taxon>
        <taxon>Flavobacteriales</taxon>
        <taxon>Flavobacteriaceae</taxon>
        <taxon>Flavobacterium</taxon>
    </lineage>
</organism>
<evidence type="ECO:0000313" key="1">
    <source>
        <dbReference type="EMBL" id="SHG97286.1"/>
    </source>
</evidence>
<dbReference type="Proteomes" id="UP000184516">
    <property type="component" value="Unassembled WGS sequence"/>
</dbReference>
<dbReference type="RefSeq" id="WP_073371840.1">
    <property type="nucleotide sequence ID" value="NZ_FQWB01000009.1"/>
</dbReference>
<keyword evidence="2" id="KW-1185">Reference proteome</keyword>
<accession>A0A1M5P675</accession>
<gene>
    <name evidence="1" type="ORF">SAMN05443549_10980</name>
</gene>
<dbReference type="OrthoDB" id="2355173at2"/>
<sequence length="121" mass="13857">MKKESKNNWPEFDIRNWKHIPVISRRIATEEEARKGIAVFCLQNAGDEHNFFEIELPKMAYLINEETNEKELIVAIQAEESKYGIVIGYRNPKGGNGACLLNELDFLNDLETENVTKKASS</sequence>